<evidence type="ECO:0000259" key="2">
    <source>
        <dbReference type="Pfam" id="PF01389"/>
    </source>
</evidence>
<organism evidence="3 4">
    <name type="scientific">Undibacterium cyanobacteriorum</name>
    <dbReference type="NCBI Taxonomy" id="3073561"/>
    <lineage>
        <taxon>Bacteria</taxon>
        <taxon>Pseudomonadati</taxon>
        <taxon>Pseudomonadota</taxon>
        <taxon>Betaproteobacteria</taxon>
        <taxon>Burkholderiales</taxon>
        <taxon>Oxalobacteraceae</taxon>
        <taxon>Undibacterium</taxon>
    </lineage>
</organism>
<accession>A0ABY9RL75</accession>
<dbReference type="RefSeq" id="WP_309483184.1">
    <property type="nucleotide sequence ID" value="NZ_CP133720.1"/>
</dbReference>
<keyword evidence="4" id="KW-1185">Reference proteome</keyword>
<reference evidence="3" key="1">
    <citation type="submission" date="2023-09" db="EMBL/GenBank/DDBJ databases">
        <title>Undibacterium sp. 20NA77.5 isolated from freshwater.</title>
        <authorList>
            <person name="Le V."/>
            <person name="Ko S.-R."/>
            <person name="Ahn C.-Y."/>
            <person name="Oh H.-M."/>
        </authorList>
    </citation>
    <scope>NUCLEOTIDE SEQUENCE</scope>
    <source>
        <strain evidence="3">20NA77.5</strain>
    </source>
</reference>
<evidence type="ECO:0000256" key="1">
    <source>
        <dbReference type="ARBA" id="ARBA00004442"/>
    </source>
</evidence>
<sequence>MKGINSQCSTPNQTILTVLSYFFITNIRENDITKIHKGIVMRKTINLKFLICLALASAGVEASAQMYSGVSYGQTRLENVCSPRKLCDQQSEAKTFYVGYRFNDRFSFEGSRFDLGTFDIRDSSMKPIQTQQNKGIDFSGVVRQPLTENVSAFGKLGIAQVTSTSVSEKPQEETHRSPLLGVGLTYDVSKEFSVRTELNGRRIEGPGGRRSLTFTVGAQYNF</sequence>
<dbReference type="EMBL" id="CP133720">
    <property type="protein sequence ID" value="WMW81706.1"/>
    <property type="molecule type" value="Genomic_DNA"/>
</dbReference>
<dbReference type="InterPro" id="IPR011250">
    <property type="entry name" value="OMP/PagP_B-barrel"/>
</dbReference>
<protein>
    <submittedName>
        <fullName evidence="3">Outer membrane beta-barrel protein</fullName>
    </submittedName>
</protein>
<proteinExistence type="predicted"/>
<dbReference type="Proteomes" id="UP001181355">
    <property type="component" value="Chromosome"/>
</dbReference>
<dbReference type="Gene3D" id="2.40.160.20">
    <property type="match status" value="1"/>
</dbReference>
<evidence type="ECO:0000313" key="4">
    <source>
        <dbReference type="Proteomes" id="UP001181355"/>
    </source>
</evidence>
<name>A0ABY9RL75_9BURK</name>
<dbReference type="SUPFAM" id="SSF56925">
    <property type="entry name" value="OMPA-like"/>
    <property type="match status" value="1"/>
</dbReference>
<evidence type="ECO:0000313" key="3">
    <source>
        <dbReference type="EMBL" id="WMW81706.1"/>
    </source>
</evidence>
<dbReference type="InterPro" id="IPR000498">
    <property type="entry name" value="OmpA-like_TM_dom"/>
</dbReference>
<feature type="domain" description="Outer membrane protein OmpA-like transmembrane" evidence="2">
    <location>
        <begin position="63"/>
        <end position="197"/>
    </location>
</feature>
<dbReference type="Pfam" id="PF01389">
    <property type="entry name" value="OmpA_membrane"/>
    <property type="match status" value="1"/>
</dbReference>
<comment type="subcellular location">
    <subcellularLocation>
        <location evidence="1">Cell outer membrane</location>
    </subcellularLocation>
</comment>
<gene>
    <name evidence="3" type="ORF">RF679_05350</name>
</gene>